<dbReference type="EMBL" id="BFAD01000009">
    <property type="protein sequence ID" value="GBE86742.1"/>
    <property type="molecule type" value="Genomic_DNA"/>
</dbReference>
<keyword evidence="3" id="KW-1185">Reference proteome</keyword>
<dbReference type="Proteomes" id="UP000287166">
    <property type="component" value="Unassembled WGS sequence"/>
</dbReference>
<gene>
    <name evidence="2" type="ORF">SCP_0906230</name>
</gene>
<organism evidence="2 3">
    <name type="scientific">Sparassis crispa</name>
    <dbReference type="NCBI Taxonomy" id="139825"/>
    <lineage>
        <taxon>Eukaryota</taxon>
        <taxon>Fungi</taxon>
        <taxon>Dikarya</taxon>
        <taxon>Basidiomycota</taxon>
        <taxon>Agaricomycotina</taxon>
        <taxon>Agaricomycetes</taxon>
        <taxon>Polyporales</taxon>
        <taxon>Sparassidaceae</taxon>
        <taxon>Sparassis</taxon>
    </lineage>
</organism>
<comment type="caution">
    <text evidence="2">The sequence shown here is derived from an EMBL/GenBank/DDBJ whole genome shotgun (WGS) entry which is preliminary data.</text>
</comment>
<dbReference type="GeneID" id="38783659"/>
<dbReference type="RefSeq" id="XP_027617655.1">
    <property type="nucleotide sequence ID" value="XM_027761854.1"/>
</dbReference>
<reference evidence="2 3" key="1">
    <citation type="journal article" date="2018" name="Sci. Rep.">
        <title>Genome sequence of the cauliflower mushroom Sparassis crispa (Hanabiratake) and its association with beneficial usage.</title>
        <authorList>
            <person name="Kiyama R."/>
            <person name="Furutani Y."/>
            <person name="Kawaguchi K."/>
            <person name="Nakanishi T."/>
        </authorList>
    </citation>
    <scope>NUCLEOTIDE SEQUENCE [LARGE SCALE GENOMIC DNA]</scope>
</reference>
<accession>A0A401GX28</accession>
<sequence length="59" mass="6471">MLSESCRRRELAPTPLAGRRIIVSECRARLGTVSSSDPPAERRYPLRSDTARGSSKNGV</sequence>
<proteinExistence type="predicted"/>
<feature type="compositionally biased region" description="Basic and acidic residues" evidence="1">
    <location>
        <begin position="39"/>
        <end position="50"/>
    </location>
</feature>
<dbReference type="AlphaFoldDB" id="A0A401GX28"/>
<evidence type="ECO:0000313" key="2">
    <source>
        <dbReference type="EMBL" id="GBE86742.1"/>
    </source>
</evidence>
<protein>
    <submittedName>
        <fullName evidence="2">Uncharacterized protein</fullName>
    </submittedName>
</protein>
<evidence type="ECO:0000256" key="1">
    <source>
        <dbReference type="SAM" id="MobiDB-lite"/>
    </source>
</evidence>
<feature type="region of interest" description="Disordered" evidence="1">
    <location>
        <begin position="31"/>
        <end position="59"/>
    </location>
</feature>
<evidence type="ECO:0000313" key="3">
    <source>
        <dbReference type="Proteomes" id="UP000287166"/>
    </source>
</evidence>
<name>A0A401GX28_9APHY</name>
<dbReference type="InParanoid" id="A0A401GX28"/>